<organism evidence="6 9">
    <name type="scientific">Marinomonas gallaica</name>
    <dbReference type="NCBI Taxonomy" id="1806667"/>
    <lineage>
        <taxon>Bacteria</taxon>
        <taxon>Pseudomonadati</taxon>
        <taxon>Pseudomonadota</taxon>
        <taxon>Gammaproteobacteria</taxon>
        <taxon>Oceanospirillales</taxon>
        <taxon>Oceanospirillaceae</taxon>
        <taxon>Marinomonas</taxon>
    </lineage>
</organism>
<dbReference type="InterPro" id="IPR039262">
    <property type="entry name" value="DTWD2/TAPT"/>
</dbReference>
<dbReference type="SMART" id="SM01144">
    <property type="entry name" value="DTW"/>
    <property type="match status" value="1"/>
</dbReference>
<sequence length="242" mass="27899">MNTMTRNRTHLSPRKHPLHCVDQLREAAKQNSQRAFIARGANAERCPCCLMASFACFCDQRTPHTSPINFTLLFHYTEIHKPTNSGRLIADLFPEQTKAFIWSRTTPDQELLDHLDLFRGKSIILFPDTEKRTALNKDLERPTSLETPINVIILDATWRLASKMLHQSRWLDDIPIFAVSDDAQRSFKVRHAKHDNQFATAEVVAMLLAQANAETQSTALANYYRVFNDHSMWSRRRHNSPT</sequence>
<evidence type="ECO:0000313" key="6">
    <source>
        <dbReference type="EMBL" id="SBT19087.1"/>
    </source>
</evidence>
<evidence type="ECO:0000313" key="8">
    <source>
        <dbReference type="Proteomes" id="UP000092840"/>
    </source>
</evidence>
<dbReference type="EC" id="2.5.1.25" evidence="1"/>
<dbReference type="RefSeq" id="WP_254658469.1">
    <property type="nucleotide sequence ID" value="NZ_FLRA01000024.1"/>
</dbReference>
<evidence type="ECO:0000313" key="7">
    <source>
        <dbReference type="EMBL" id="SBT20838.1"/>
    </source>
</evidence>
<evidence type="ECO:0000259" key="5">
    <source>
        <dbReference type="SMART" id="SM01144"/>
    </source>
</evidence>
<evidence type="ECO:0000256" key="3">
    <source>
        <dbReference type="ARBA" id="ARBA00022691"/>
    </source>
</evidence>
<feature type="domain" description="DTW" evidence="5">
    <location>
        <begin position="42"/>
        <end position="236"/>
    </location>
</feature>
<evidence type="ECO:0000256" key="2">
    <source>
        <dbReference type="ARBA" id="ARBA00022679"/>
    </source>
</evidence>
<dbReference type="Proteomes" id="UP000092871">
    <property type="component" value="Unassembled WGS sequence"/>
</dbReference>
<keyword evidence="3" id="KW-0949">S-adenosyl-L-methionine</keyword>
<reference evidence="7 8" key="2">
    <citation type="submission" date="2016-06" db="EMBL/GenBank/DDBJ databases">
        <authorList>
            <person name="Rodrigo-Torres L."/>
            <person name="Arahal D.R."/>
        </authorList>
    </citation>
    <scope>NUCLEOTIDE SEQUENCE [LARGE SCALE GENOMIC DNA]</scope>
    <source>
        <strain evidence="7 8">CECT 5116</strain>
    </source>
</reference>
<reference evidence="6 9" key="1">
    <citation type="submission" date="2016-06" db="EMBL/GenBank/DDBJ databases">
        <authorList>
            <person name="Kjaerup R.B."/>
            <person name="Dalgaard T.S."/>
            <person name="Juul-Madsen H.R."/>
        </authorList>
    </citation>
    <scope>NUCLEOTIDE SEQUENCE [LARGE SCALE GENOMIC DNA]</scope>
    <source>
        <strain evidence="6 9">CECT 5115</strain>
    </source>
</reference>
<keyword evidence="4" id="KW-0819">tRNA processing</keyword>
<dbReference type="PANTHER" id="PTHR21392:SF1">
    <property type="entry name" value="TRNA-URIDINE AMINOCARBOXYPROPYLTRANSFERASE"/>
    <property type="match status" value="1"/>
</dbReference>
<dbReference type="Pfam" id="PF03942">
    <property type="entry name" value="DTW"/>
    <property type="match status" value="1"/>
</dbReference>
<dbReference type="AlphaFoldDB" id="A0A1C3JVC1"/>
<dbReference type="InterPro" id="IPR005636">
    <property type="entry name" value="DTW"/>
</dbReference>
<keyword evidence="8" id="KW-1185">Reference proteome</keyword>
<evidence type="ECO:0000256" key="4">
    <source>
        <dbReference type="ARBA" id="ARBA00022694"/>
    </source>
</evidence>
<dbReference type="Proteomes" id="UP000092840">
    <property type="component" value="Unassembled WGS sequence"/>
</dbReference>
<evidence type="ECO:0000313" key="9">
    <source>
        <dbReference type="Proteomes" id="UP000092871"/>
    </source>
</evidence>
<accession>A0A1C3JVC1</accession>
<dbReference type="GO" id="GO:0016432">
    <property type="term" value="F:tRNA-uridine aminocarboxypropyltransferase activity"/>
    <property type="evidence" value="ECO:0007669"/>
    <property type="project" value="UniProtKB-EC"/>
</dbReference>
<name>A0A1C3JVC1_9GAMM</name>
<keyword evidence="2" id="KW-0808">Transferase</keyword>
<gene>
    <name evidence="6" type="ORF">MGA5115_03248</name>
    <name evidence="7" type="ORF">MGA5116_01425</name>
</gene>
<evidence type="ECO:0000256" key="1">
    <source>
        <dbReference type="ARBA" id="ARBA00012386"/>
    </source>
</evidence>
<dbReference type="EMBL" id="FLRB01000009">
    <property type="protein sequence ID" value="SBT20838.1"/>
    <property type="molecule type" value="Genomic_DNA"/>
</dbReference>
<protein>
    <recommendedName>
        <fullName evidence="1">tRNA-uridine aminocarboxypropyltransferase</fullName>
        <ecNumber evidence="1">2.5.1.25</ecNumber>
    </recommendedName>
</protein>
<dbReference type="GO" id="GO:0008033">
    <property type="term" value="P:tRNA processing"/>
    <property type="evidence" value="ECO:0007669"/>
    <property type="project" value="UniProtKB-KW"/>
</dbReference>
<dbReference type="PANTHER" id="PTHR21392">
    <property type="entry name" value="TRNA-URIDINE AMINOCARBOXYPROPYLTRANSFERASE 2"/>
    <property type="match status" value="1"/>
</dbReference>
<dbReference type="EMBL" id="FLRA01000024">
    <property type="protein sequence ID" value="SBT19087.1"/>
    <property type="molecule type" value="Genomic_DNA"/>
</dbReference>
<proteinExistence type="predicted"/>